<dbReference type="Proteomes" id="UP000264541">
    <property type="component" value="Unassembled WGS sequence"/>
</dbReference>
<evidence type="ECO:0000313" key="2">
    <source>
        <dbReference type="Proteomes" id="UP000264541"/>
    </source>
</evidence>
<accession>A0A372LMD7</accession>
<evidence type="ECO:0000313" key="1">
    <source>
        <dbReference type="EMBL" id="RFU67701.1"/>
    </source>
</evidence>
<reference evidence="1 2" key="1">
    <citation type="submission" date="2018-08" db="EMBL/GenBank/DDBJ databases">
        <title>Bacillus chawlae sp. nov., Bacillus glennii sp. nov., and Bacillus saganii sp. nov. Isolated from the Vehicle Assembly Building at Kennedy Space Center where the Viking Spacecraft were Assembled.</title>
        <authorList>
            <person name="Seuylemezian A."/>
            <person name="Vaishampayan P."/>
        </authorList>
    </citation>
    <scope>NUCLEOTIDE SEQUENCE [LARGE SCALE GENOMIC DNA]</scope>
    <source>
        <strain evidence="1 2">V47-23a</strain>
    </source>
</reference>
<dbReference type="AlphaFoldDB" id="A0A372LMD7"/>
<gene>
    <name evidence="1" type="ORF">D0469_14250</name>
</gene>
<keyword evidence="2" id="KW-1185">Reference proteome</keyword>
<name>A0A372LMD7_9BACI</name>
<dbReference type="EMBL" id="QVTE01000040">
    <property type="protein sequence ID" value="RFU67701.1"/>
    <property type="molecule type" value="Genomic_DNA"/>
</dbReference>
<organism evidence="1 2">
    <name type="scientific">Peribacillus saganii</name>
    <dbReference type="NCBI Taxonomy" id="2303992"/>
    <lineage>
        <taxon>Bacteria</taxon>
        <taxon>Bacillati</taxon>
        <taxon>Bacillota</taxon>
        <taxon>Bacilli</taxon>
        <taxon>Bacillales</taxon>
        <taxon>Bacillaceae</taxon>
        <taxon>Peribacillus</taxon>
    </lineage>
</organism>
<sequence>MDLPLQNLQHSGCLMAPPSIHSESQRQPLQPPYLERGRSFLPSDFTILNIKQRIQDEGDWFKMVTTNNQQQSLNEILAFIKH</sequence>
<proteinExistence type="predicted"/>
<protein>
    <submittedName>
        <fullName evidence="1">Uncharacterized protein</fullName>
    </submittedName>
</protein>
<comment type="caution">
    <text evidence="1">The sequence shown here is derived from an EMBL/GenBank/DDBJ whole genome shotgun (WGS) entry which is preliminary data.</text>
</comment>